<dbReference type="GO" id="GO:0016989">
    <property type="term" value="F:sigma factor antagonist activity"/>
    <property type="evidence" value="ECO:0007669"/>
    <property type="project" value="TreeGrafter"/>
</dbReference>
<dbReference type="AlphaFoldDB" id="A0A1P9X037"/>
<evidence type="ECO:0008006" key="5">
    <source>
        <dbReference type="Google" id="ProtNLM"/>
    </source>
</evidence>
<dbReference type="Proteomes" id="UP000187941">
    <property type="component" value="Chromosome"/>
</dbReference>
<evidence type="ECO:0000259" key="2">
    <source>
        <dbReference type="Pfam" id="PF16344"/>
    </source>
</evidence>
<name>A0A1P9X037_9BACT</name>
<dbReference type="PIRSF" id="PIRSF018266">
    <property type="entry name" value="FecR"/>
    <property type="match status" value="1"/>
</dbReference>
<evidence type="ECO:0000313" key="3">
    <source>
        <dbReference type="EMBL" id="AQG80984.1"/>
    </source>
</evidence>
<dbReference type="InterPro" id="IPR012373">
    <property type="entry name" value="Ferrdict_sens_TM"/>
</dbReference>
<dbReference type="Gene3D" id="2.60.120.1440">
    <property type="match status" value="1"/>
</dbReference>
<sequence length="336" mass="38585">MTPANLEYILYELFAGRATPLQKKLIEGWLREPGNEEVYYYYVAKWETEHRQYDPDTPTALSDYEAFIAGRKPFAYQSQSGNQQPVVRQLNSRWVWRIAASILLVAGLWLTRATWAYERYSVPFGQMRAVPLRDGSTVTLNAHSTLRVPRFAALRRMLGRTDREVWLDGEGFFSIARTTDNQRFVVHTSRLDVQVLGTKFNVSTRRGKTEVVLNEGKVQLFTRPGGQEKPRSLLMQPGDLASLTPGDTLFRKTTVKPEVRTAWRTNRLVFDETPLSQVAQQIEDYYGIRVVIGNRELARRELTGTLPNNDLNVVLKTLSVSYNLAVDRQDDRIILR</sequence>
<evidence type="ECO:0000259" key="1">
    <source>
        <dbReference type="Pfam" id="PF04773"/>
    </source>
</evidence>
<reference evidence="3 4" key="1">
    <citation type="submission" date="2016-01" db="EMBL/GenBank/DDBJ databases">
        <authorList>
            <person name="Oliw E.H."/>
        </authorList>
    </citation>
    <scope>NUCLEOTIDE SEQUENCE [LARGE SCALE GENOMIC DNA]</scope>
    <source>
        <strain evidence="3 4">DY10</strain>
    </source>
</reference>
<feature type="domain" description="Protein FecR C-terminal" evidence="2">
    <location>
        <begin position="267"/>
        <end position="334"/>
    </location>
</feature>
<gene>
    <name evidence="3" type="ORF">AWR27_17635</name>
</gene>
<dbReference type="Pfam" id="PF16344">
    <property type="entry name" value="FecR_C"/>
    <property type="match status" value="1"/>
</dbReference>
<dbReference type="PANTHER" id="PTHR30273">
    <property type="entry name" value="PERIPLASMIC SIGNAL SENSOR AND SIGMA FACTOR ACTIVATOR FECR-RELATED"/>
    <property type="match status" value="1"/>
</dbReference>
<dbReference type="EMBL" id="CP014263">
    <property type="protein sequence ID" value="AQG80984.1"/>
    <property type="molecule type" value="Genomic_DNA"/>
</dbReference>
<proteinExistence type="predicted"/>
<dbReference type="RefSeq" id="WP_077132447.1">
    <property type="nucleotide sequence ID" value="NZ_CP014263.1"/>
</dbReference>
<dbReference type="OrthoDB" id="1523489at2"/>
<dbReference type="InterPro" id="IPR032508">
    <property type="entry name" value="FecR_C"/>
</dbReference>
<dbReference type="KEGG" id="smon:AWR27_17635"/>
<dbReference type="Pfam" id="PF04773">
    <property type="entry name" value="FecR"/>
    <property type="match status" value="1"/>
</dbReference>
<feature type="domain" description="FecR protein" evidence="1">
    <location>
        <begin position="119"/>
        <end position="219"/>
    </location>
</feature>
<dbReference type="InterPro" id="IPR006860">
    <property type="entry name" value="FecR"/>
</dbReference>
<dbReference type="Gene3D" id="3.55.50.30">
    <property type="match status" value="1"/>
</dbReference>
<evidence type="ECO:0000313" key="4">
    <source>
        <dbReference type="Proteomes" id="UP000187941"/>
    </source>
</evidence>
<protein>
    <recommendedName>
        <fullName evidence="5">Iron dicitrate transport regulator FecR</fullName>
    </recommendedName>
</protein>
<dbReference type="STRING" id="1178516.AWR27_17635"/>
<dbReference type="PANTHER" id="PTHR30273:SF2">
    <property type="entry name" value="PROTEIN FECR"/>
    <property type="match status" value="1"/>
</dbReference>
<accession>A0A1P9X037</accession>
<keyword evidence="4" id="KW-1185">Reference proteome</keyword>
<organism evidence="3 4">
    <name type="scientific">Spirosoma montaniterrae</name>
    <dbReference type="NCBI Taxonomy" id="1178516"/>
    <lineage>
        <taxon>Bacteria</taxon>
        <taxon>Pseudomonadati</taxon>
        <taxon>Bacteroidota</taxon>
        <taxon>Cytophagia</taxon>
        <taxon>Cytophagales</taxon>
        <taxon>Cytophagaceae</taxon>
        <taxon>Spirosoma</taxon>
    </lineage>
</organism>